<sequence length="261" mass="28293">MFGFCPARTRVEPGLDKHSEDRSCRPFTDGKEPLVALGHTDGLEQQPNKIGWLPGFNETHREKGGLPWDVCRVHREEVDLSPPLQNEASPTSTVAPSPVKTDAESDSEQGDAPALPAWMCTSSSVRVKQQLELPEQGLVWGQLWMSGGGGVGPGASVNVAQGEEKSLCPRPEKWVGSQGPRGYGQGSAAVKDSVRQIRGLAEGPESEGGTRAPHTQGGFEEGLVAPRVFVIYYPPLRDPAPFLLHRSFFSSSSFFFSFSMF</sequence>
<gene>
    <name evidence="2" type="ORF">FQA47_006990</name>
</gene>
<dbReference type="EMBL" id="WKFB01000092">
    <property type="protein sequence ID" value="KAF6736262.1"/>
    <property type="molecule type" value="Genomic_DNA"/>
</dbReference>
<feature type="compositionally biased region" description="Polar residues" evidence="1">
    <location>
        <begin position="83"/>
        <end position="95"/>
    </location>
</feature>
<feature type="region of interest" description="Disordered" evidence="1">
    <location>
        <begin position="80"/>
        <end position="113"/>
    </location>
</feature>
<proteinExistence type="predicted"/>
<evidence type="ECO:0000313" key="3">
    <source>
        <dbReference type="Proteomes" id="UP000646548"/>
    </source>
</evidence>
<evidence type="ECO:0000256" key="1">
    <source>
        <dbReference type="SAM" id="MobiDB-lite"/>
    </source>
</evidence>
<accession>A0A834FLW7</accession>
<name>A0A834FLW7_ORYME</name>
<evidence type="ECO:0000313" key="2">
    <source>
        <dbReference type="EMBL" id="KAF6736262.1"/>
    </source>
</evidence>
<dbReference type="Proteomes" id="UP000646548">
    <property type="component" value="Unassembled WGS sequence"/>
</dbReference>
<organism evidence="2 3">
    <name type="scientific">Oryzias melastigma</name>
    <name type="common">Marine medaka</name>
    <dbReference type="NCBI Taxonomy" id="30732"/>
    <lineage>
        <taxon>Eukaryota</taxon>
        <taxon>Metazoa</taxon>
        <taxon>Chordata</taxon>
        <taxon>Craniata</taxon>
        <taxon>Vertebrata</taxon>
        <taxon>Euteleostomi</taxon>
        <taxon>Actinopterygii</taxon>
        <taxon>Neopterygii</taxon>
        <taxon>Teleostei</taxon>
        <taxon>Neoteleostei</taxon>
        <taxon>Acanthomorphata</taxon>
        <taxon>Ovalentaria</taxon>
        <taxon>Atherinomorphae</taxon>
        <taxon>Beloniformes</taxon>
        <taxon>Adrianichthyidae</taxon>
        <taxon>Oryziinae</taxon>
        <taxon>Oryzias</taxon>
    </lineage>
</organism>
<dbReference type="Gene3D" id="2.30.30.40">
    <property type="entry name" value="SH3 Domains"/>
    <property type="match status" value="1"/>
</dbReference>
<dbReference type="AlphaFoldDB" id="A0A834FLW7"/>
<protein>
    <submittedName>
        <fullName evidence="2">Phosphatidylinositol 3-kinase regulatory subunit alpha</fullName>
    </submittedName>
</protein>
<reference evidence="2" key="1">
    <citation type="journal article" name="BMC Genomics">
        <title>Long-read sequencing and de novo genome assembly of marine medaka (Oryzias melastigma).</title>
        <authorList>
            <person name="Liang P."/>
            <person name="Saqib H.S.A."/>
            <person name="Ni X."/>
            <person name="Shen Y."/>
        </authorList>
    </citation>
    <scope>NUCLEOTIDE SEQUENCE</scope>
    <source>
        <strain evidence="2">Bigg-433</strain>
    </source>
</reference>
<comment type="caution">
    <text evidence="2">The sequence shown here is derived from an EMBL/GenBank/DDBJ whole genome shotgun (WGS) entry which is preliminary data.</text>
</comment>